<keyword evidence="1" id="KW-0175">Coiled coil</keyword>
<accession>A0ABN9TIW1</accession>
<feature type="signal peptide" evidence="2">
    <location>
        <begin position="1"/>
        <end position="21"/>
    </location>
</feature>
<dbReference type="Proteomes" id="UP001189429">
    <property type="component" value="Unassembled WGS sequence"/>
</dbReference>
<comment type="caution">
    <text evidence="3">The sequence shown here is derived from an EMBL/GenBank/DDBJ whole genome shotgun (WGS) entry which is preliminary data.</text>
</comment>
<keyword evidence="2" id="KW-0732">Signal</keyword>
<evidence type="ECO:0000313" key="4">
    <source>
        <dbReference type="Proteomes" id="UP001189429"/>
    </source>
</evidence>
<evidence type="ECO:0000313" key="3">
    <source>
        <dbReference type="EMBL" id="CAK0845494.1"/>
    </source>
</evidence>
<gene>
    <name evidence="3" type="ORF">PCOR1329_LOCUS39276</name>
</gene>
<sequence>MQPTAALFLFVAAAAGRGAAGAVSPIAKVIEMLNGMLVTGRDEKQKEQVQFAAYKQWCTSVTDEKTRAVESATQKLSMLAADIQEVTTSAEELALAVQKLEADVATWEGDEKAATQVREIERADYLKAHNDYTETIDAITTAVGILRAQPQNRAQAVSLLSGLSALAKAPEKTRKVLAAFLSRDVEFQTPEAYAYELRSGGVVDMLEQLKDKFIDERAALEKEETNRRHSYQMLVQELHTSKTNAEAMRSDKVQQKAQDLQSAATMKGEVSDTTGTKEQDSKFLADTKAVCSQKASDFEERQKLRTEELTAIQTAIGILNDMQAPHVESVLIQRLGRNGTKSAMSLVQILKREIGPYQDEAAKYLQDRAKAIDSRVLSAIAERVSEDPFAKVKKLIQDLIVRLEEEAGEELQHKAWCDKELSSNEKVRTSRSTDVEKLTAQIDEKSSNVAQLGSEVTKLTQQQADLVTEVATQEKLYQEERAMNEQSLKDRALTDVPLARGCPQGSARLWALLALMFDREDIGDICVPAYR</sequence>
<keyword evidence="4" id="KW-1185">Reference proteome</keyword>
<name>A0ABN9TIW1_9DINO</name>
<protein>
    <submittedName>
        <fullName evidence="3">Uncharacterized protein</fullName>
    </submittedName>
</protein>
<dbReference type="EMBL" id="CAUYUJ010014743">
    <property type="protein sequence ID" value="CAK0845494.1"/>
    <property type="molecule type" value="Genomic_DNA"/>
</dbReference>
<proteinExistence type="predicted"/>
<evidence type="ECO:0000256" key="1">
    <source>
        <dbReference type="SAM" id="Coils"/>
    </source>
</evidence>
<feature type="chain" id="PRO_5046924279" evidence="2">
    <location>
        <begin position="22"/>
        <end position="531"/>
    </location>
</feature>
<feature type="coiled-coil region" evidence="1">
    <location>
        <begin position="435"/>
        <end position="462"/>
    </location>
</feature>
<reference evidence="3" key="1">
    <citation type="submission" date="2023-10" db="EMBL/GenBank/DDBJ databases">
        <authorList>
            <person name="Chen Y."/>
            <person name="Shah S."/>
            <person name="Dougan E. K."/>
            <person name="Thang M."/>
            <person name="Chan C."/>
        </authorList>
    </citation>
    <scope>NUCLEOTIDE SEQUENCE [LARGE SCALE GENOMIC DNA]</scope>
</reference>
<feature type="coiled-coil region" evidence="1">
    <location>
        <begin position="83"/>
        <end position="110"/>
    </location>
</feature>
<evidence type="ECO:0000256" key="2">
    <source>
        <dbReference type="SAM" id="SignalP"/>
    </source>
</evidence>
<organism evidence="3 4">
    <name type="scientific">Prorocentrum cordatum</name>
    <dbReference type="NCBI Taxonomy" id="2364126"/>
    <lineage>
        <taxon>Eukaryota</taxon>
        <taxon>Sar</taxon>
        <taxon>Alveolata</taxon>
        <taxon>Dinophyceae</taxon>
        <taxon>Prorocentrales</taxon>
        <taxon>Prorocentraceae</taxon>
        <taxon>Prorocentrum</taxon>
    </lineage>
</organism>